<dbReference type="PANTHER" id="PTHR31649:SF1">
    <property type="entry name" value="FARNESOIC ACID O-METHYL TRANSFERASE DOMAIN-CONTAINING PROTEIN"/>
    <property type="match status" value="1"/>
</dbReference>
<evidence type="ECO:0000313" key="2">
    <source>
        <dbReference type="Proteomes" id="UP000524558"/>
    </source>
</evidence>
<reference evidence="1 2" key="1">
    <citation type="submission" date="2019-09" db="EMBL/GenBank/DDBJ databases">
        <title>Bird 10,000 Genomes (B10K) Project - Family phase.</title>
        <authorList>
            <person name="Zhang G."/>
        </authorList>
    </citation>
    <scope>NUCLEOTIDE SEQUENCE [LARGE SCALE GENOMIC DNA]</scope>
    <source>
        <strain evidence="1">B10K-DU-021-33</strain>
        <tissue evidence="1">Mixed tissue sample</tissue>
    </source>
</reference>
<dbReference type="Proteomes" id="UP000524558">
    <property type="component" value="Unassembled WGS sequence"/>
</dbReference>
<dbReference type="Pfam" id="PF11901">
    <property type="entry name" value="DM9"/>
    <property type="match status" value="1"/>
</dbReference>
<proteinExistence type="predicted"/>
<organism evidence="1 2">
    <name type="scientific">Chroicocephalus maculipennis</name>
    <name type="common">Brown-hooded gull</name>
    <name type="synonym">Larus maculipennis</name>
    <dbReference type="NCBI Taxonomy" id="287016"/>
    <lineage>
        <taxon>Eukaryota</taxon>
        <taxon>Metazoa</taxon>
        <taxon>Chordata</taxon>
        <taxon>Craniata</taxon>
        <taxon>Vertebrata</taxon>
        <taxon>Euteleostomi</taxon>
        <taxon>Archelosauria</taxon>
        <taxon>Archosauria</taxon>
        <taxon>Dinosauria</taxon>
        <taxon>Saurischia</taxon>
        <taxon>Theropoda</taxon>
        <taxon>Coelurosauria</taxon>
        <taxon>Aves</taxon>
        <taxon>Neognathae</taxon>
        <taxon>Neoaves</taxon>
        <taxon>Charadriiformes</taxon>
        <taxon>Laridae</taxon>
        <taxon>Chroicocephalus</taxon>
    </lineage>
</organism>
<gene>
    <name evidence="1" type="primary">Natt4</name>
    <name evidence="1" type="ORF">CHRMAC_R11514</name>
</gene>
<protein>
    <submittedName>
        <fullName evidence="1">NATT4 protein</fullName>
    </submittedName>
</protein>
<evidence type="ECO:0000313" key="1">
    <source>
        <dbReference type="EMBL" id="NWT49095.1"/>
    </source>
</evidence>
<dbReference type="InterPro" id="IPR006616">
    <property type="entry name" value="DM9_repeat"/>
</dbReference>
<name>A0A7K5P1Z9_CHRMC</name>
<comment type="caution">
    <text evidence="1">The sequence shown here is derived from an EMBL/GenBank/DDBJ whole genome shotgun (WGS) entry which is preliminary data.</text>
</comment>
<sequence length="141" mass="15768">LEYVCSTEKPSCHTGAYVPARGPFCFFPLGSWERSTNDFKVLVNAGGFEALDWVDESFGSVPENAVEGCPSVDVFVGRNRYGLGKVLKGQRALFVVVDGEEIWYKWYQVLVVKKGPANVTISNVHYNMSRAVEHREDVTLM</sequence>
<dbReference type="AlphaFoldDB" id="A0A7K5P1Z9"/>
<dbReference type="PANTHER" id="PTHR31649">
    <property type="entry name" value="AGAP009604-PA"/>
    <property type="match status" value="1"/>
</dbReference>
<feature type="non-terminal residue" evidence="1">
    <location>
        <position position="1"/>
    </location>
</feature>
<dbReference type="EMBL" id="VYZF01007052">
    <property type="protein sequence ID" value="NWT49095.1"/>
    <property type="molecule type" value="Genomic_DNA"/>
</dbReference>
<dbReference type="SMART" id="SM00696">
    <property type="entry name" value="DM9"/>
    <property type="match status" value="1"/>
</dbReference>
<feature type="non-terminal residue" evidence="1">
    <location>
        <position position="141"/>
    </location>
</feature>
<keyword evidence="2" id="KW-1185">Reference proteome</keyword>
<accession>A0A7K5P1Z9</accession>